<dbReference type="Proteomes" id="UP000053766">
    <property type="component" value="Unassembled WGS sequence"/>
</dbReference>
<organism evidence="2 3">
    <name type="scientific">Dictyocaulus viviparus</name>
    <name type="common">Bovine lungworm</name>
    <dbReference type="NCBI Taxonomy" id="29172"/>
    <lineage>
        <taxon>Eukaryota</taxon>
        <taxon>Metazoa</taxon>
        <taxon>Ecdysozoa</taxon>
        <taxon>Nematoda</taxon>
        <taxon>Chromadorea</taxon>
        <taxon>Rhabditida</taxon>
        <taxon>Rhabditina</taxon>
        <taxon>Rhabditomorpha</taxon>
        <taxon>Strongyloidea</taxon>
        <taxon>Metastrongylidae</taxon>
        <taxon>Dictyocaulus</taxon>
    </lineage>
</organism>
<evidence type="ECO:0000256" key="1">
    <source>
        <dbReference type="SAM" id="Phobius"/>
    </source>
</evidence>
<protein>
    <submittedName>
        <fullName evidence="2">Uncharacterized protein</fullName>
    </submittedName>
</protein>
<evidence type="ECO:0000313" key="2">
    <source>
        <dbReference type="EMBL" id="KJH44054.1"/>
    </source>
</evidence>
<dbReference type="OrthoDB" id="6022136at2759"/>
<dbReference type="AlphaFoldDB" id="A0A0D8XJP2"/>
<feature type="transmembrane region" description="Helical" evidence="1">
    <location>
        <begin position="82"/>
        <end position="104"/>
    </location>
</feature>
<proteinExistence type="predicted"/>
<dbReference type="EMBL" id="KN716503">
    <property type="protein sequence ID" value="KJH44054.1"/>
    <property type="molecule type" value="Genomic_DNA"/>
</dbReference>
<accession>A0A0D8XJP2</accession>
<dbReference type="STRING" id="29172.A0A0D8XJP2"/>
<name>A0A0D8XJP2_DICVI</name>
<keyword evidence="3" id="KW-1185">Reference proteome</keyword>
<keyword evidence="1" id="KW-0472">Membrane</keyword>
<keyword evidence="1" id="KW-0812">Transmembrane</keyword>
<sequence length="112" mass="12865">MTDLEGVGIFLQFHEEEPPLRSHKVASVLRPFLLSLHTPILYMGRMRTSDRVVETRIDLLEWGESPTPKEDCATCRALDCDIIFALLFTLVIACLLVLIMVFWLKGVLQYEE</sequence>
<evidence type="ECO:0000313" key="3">
    <source>
        <dbReference type="Proteomes" id="UP000053766"/>
    </source>
</evidence>
<reference evidence="3" key="2">
    <citation type="journal article" date="2016" name="Sci. Rep.">
        <title>Dictyocaulus viviparus genome, variome and transcriptome elucidate lungworm biology and support future intervention.</title>
        <authorList>
            <person name="McNulty S.N."/>
            <person name="Strube C."/>
            <person name="Rosa B.A."/>
            <person name="Martin J.C."/>
            <person name="Tyagi R."/>
            <person name="Choi Y.J."/>
            <person name="Wang Q."/>
            <person name="Hallsworth Pepin K."/>
            <person name="Zhang X."/>
            <person name="Ozersky P."/>
            <person name="Wilson R.K."/>
            <person name="Sternberg P.W."/>
            <person name="Gasser R.B."/>
            <person name="Mitreva M."/>
        </authorList>
    </citation>
    <scope>NUCLEOTIDE SEQUENCE [LARGE SCALE GENOMIC DNA]</scope>
    <source>
        <strain evidence="3">HannoverDv2000</strain>
    </source>
</reference>
<keyword evidence="1" id="KW-1133">Transmembrane helix</keyword>
<reference evidence="2 3" key="1">
    <citation type="submission" date="2013-11" db="EMBL/GenBank/DDBJ databases">
        <title>Draft genome of the bovine lungworm Dictyocaulus viviparus.</title>
        <authorList>
            <person name="Mitreva M."/>
        </authorList>
    </citation>
    <scope>NUCLEOTIDE SEQUENCE [LARGE SCALE GENOMIC DNA]</scope>
    <source>
        <strain evidence="2 3">HannoverDv2000</strain>
    </source>
</reference>
<gene>
    <name evidence="2" type="ORF">DICVIV_09920</name>
</gene>